<accession>A0A151TR22</accession>
<reference evidence="1 2" key="1">
    <citation type="journal article" date="2012" name="Nat. Biotechnol.">
        <title>Draft genome sequence of pigeonpea (Cajanus cajan), an orphan legume crop of resource-poor farmers.</title>
        <authorList>
            <person name="Varshney R.K."/>
            <person name="Chen W."/>
            <person name="Li Y."/>
            <person name="Bharti A.K."/>
            <person name="Saxena R.K."/>
            <person name="Schlueter J.A."/>
            <person name="Donoghue M.T."/>
            <person name="Azam S."/>
            <person name="Fan G."/>
            <person name="Whaley A.M."/>
            <person name="Farmer A.D."/>
            <person name="Sheridan J."/>
            <person name="Iwata A."/>
            <person name="Tuteja R."/>
            <person name="Penmetsa R.V."/>
            <person name="Wu W."/>
            <person name="Upadhyaya H.D."/>
            <person name="Yang S.P."/>
            <person name="Shah T."/>
            <person name="Saxena K.B."/>
            <person name="Michael T."/>
            <person name="McCombie W.R."/>
            <person name="Yang B."/>
            <person name="Zhang G."/>
            <person name="Yang H."/>
            <person name="Wang J."/>
            <person name="Spillane C."/>
            <person name="Cook D.R."/>
            <person name="May G.D."/>
            <person name="Xu X."/>
            <person name="Jackson S.A."/>
        </authorList>
    </citation>
    <scope>NUCLEOTIDE SEQUENCE [LARGE SCALE GENOMIC DNA]</scope>
    <source>
        <strain evidence="2">cv. Asha</strain>
    </source>
</reference>
<dbReference type="AlphaFoldDB" id="A0A151TR22"/>
<evidence type="ECO:0000313" key="1">
    <source>
        <dbReference type="EMBL" id="KYP69416.1"/>
    </source>
</evidence>
<organism evidence="1 2">
    <name type="scientific">Cajanus cajan</name>
    <name type="common">Pigeon pea</name>
    <name type="synonym">Cajanus indicus</name>
    <dbReference type="NCBI Taxonomy" id="3821"/>
    <lineage>
        <taxon>Eukaryota</taxon>
        <taxon>Viridiplantae</taxon>
        <taxon>Streptophyta</taxon>
        <taxon>Embryophyta</taxon>
        <taxon>Tracheophyta</taxon>
        <taxon>Spermatophyta</taxon>
        <taxon>Magnoliopsida</taxon>
        <taxon>eudicotyledons</taxon>
        <taxon>Gunneridae</taxon>
        <taxon>Pentapetalae</taxon>
        <taxon>rosids</taxon>
        <taxon>fabids</taxon>
        <taxon>Fabales</taxon>
        <taxon>Fabaceae</taxon>
        <taxon>Papilionoideae</taxon>
        <taxon>50 kb inversion clade</taxon>
        <taxon>NPAAA clade</taxon>
        <taxon>indigoferoid/millettioid clade</taxon>
        <taxon>Phaseoleae</taxon>
        <taxon>Cajanus</taxon>
    </lineage>
</organism>
<sequence>MLNGTNFNVWKEATEIVLGCMDPDLALGIEKLTLTLENLQEDKIKKWECSN</sequence>
<evidence type="ECO:0000313" key="2">
    <source>
        <dbReference type="Proteomes" id="UP000075243"/>
    </source>
</evidence>
<keyword evidence="2" id="KW-1185">Reference proteome</keyword>
<dbReference type="Gramene" id="C.cajan_08359.t">
    <property type="protein sequence ID" value="C.cajan_08359.t.cds1"/>
    <property type="gene ID" value="C.cajan_08359"/>
</dbReference>
<dbReference type="EMBL" id="CM003605">
    <property type="protein sequence ID" value="KYP69416.1"/>
    <property type="molecule type" value="Genomic_DNA"/>
</dbReference>
<proteinExistence type="predicted"/>
<gene>
    <name evidence="1" type="ORF">KK1_008606</name>
</gene>
<name>A0A151TR22_CAJCA</name>
<protein>
    <submittedName>
        <fullName evidence="1">Uncharacterized protein</fullName>
    </submittedName>
</protein>
<dbReference type="Proteomes" id="UP000075243">
    <property type="component" value="Chromosome 3"/>
</dbReference>